<accession>A0ABR9A754</accession>
<name>A0ABR9A754_9PSED</name>
<comment type="caution">
    <text evidence="1">The sequence shown here is derived from an EMBL/GenBank/DDBJ whole genome shotgun (WGS) entry which is preliminary data.</text>
</comment>
<reference evidence="1 2" key="1">
    <citation type="journal article" date="2020" name="FEMS Microbiol. Ecol.">
        <title>Temporal dynamics of bacterial communities during seed development and maturation.</title>
        <authorList>
            <person name="Chesneau G."/>
            <person name="Torres-Cortes G."/>
            <person name="Briand M."/>
            <person name="Darrasse A."/>
            <person name="Preveaux A."/>
            <person name="Marais C."/>
            <person name="Jacques M.A."/>
            <person name="Shade A."/>
            <person name="Barret M."/>
        </authorList>
    </citation>
    <scope>NUCLEOTIDE SEQUENCE [LARGE SCALE GENOMIC DNA]</scope>
    <source>
        <strain evidence="1 2">CFBP13723</strain>
    </source>
</reference>
<keyword evidence="2" id="KW-1185">Reference proteome</keyword>
<sequence length="275" mass="31753">MSTPFFKLTHFEVINDYRIMLNQASDMTERVKADLDLASDRAFIQLHQPSLDDTFLQVNEQLRNWPELFDWPHRIFYQQSDLITDIRLFDAEYSRVIDQLNATERKGLVSELDFSQSPFELNGRMKVMSPGAGYSFAQQTKQLIYNLWYQYDGASFACRNLYQRGSSILPRLINFMQAAISAYARAKNIDPLSDDSRILTVRTLIQKTERDLEKLTAARKDLSEGYSNLADFLSGALSEFVNLFPSVTIEGFHHVIESAMIRLELAEALTRHTRD</sequence>
<gene>
    <name evidence="1" type="ORF">IFT62_11965</name>
</gene>
<proteinExistence type="predicted"/>
<evidence type="ECO:0000313" key="1">
    <source>
        <dbReference type="EMBL" id="MBD8121932.1"/>
    </source>
</evidence>
<dbReference type="RefSeq" id="WP_191944321.1">
    <property type="nucleotide sequence ID" value="NZ_JACYNP010000005.1"/>
</dbReference>
<evidence type="ECO:0000313" key="2">
    <source>
        <dbReference type="Proteomes" id="UP000625247"/>
    </source>
</evidence>
<organism evidence="1 2">
    <name type="scientific">Pseudomonas lutea</name>
    <dbReference type="NCBI Taxonomy" id="243924"/>
    <lineage>
        <taxon>Bacteria</taxon>
        <taxon>Pseudomonadati</taxon>
        <taxon>Pseudomonadota</taxon>
        <taxon>Gammaproteobacteria</taxon>
        <taxon>Pseudomonadales</taxon>
        <taxon>Pseudomonadaceae</taxon>
        <taxon>Pseudomonas</taxon>
    </lineage>
</organism>
<protein>
    <submittedName>
        <fullName evidence="1">Uncharacterized protein</fullName>
    </submittedName>
</protein>
<dbReference type="EMBL" id="JACYNP010000005">
    <property type="protein sequence ID" value="MBD8121932.1"/>
    <property type="molecule type" value="Genomic_DNA"/>
</dbReference>
<dbReference type="Proteomes" id="UP000625247">
    <property type="component" value="Unassembled WGS sequence"/>
</dbReference>